<dbReference type="InterPro" id="IPR053785">
    <property type="entry name" value="PhaP6-like"/>
</dbReference>
<protein>
    <recommendedName>
        <fullName evidence="3">Phasin domain-containing protein</fullName>
    </recommendedName>
</protein>
<organism evidence="1 2">
    <name type="scientific">Glaciimonas immobilis</name>
    <dbReference type="NCBI Taxonomy" id="728004"/>
    <lineage>
        <taxon>Bacteria</taxon>
        <taxon>Pseudomonadati</taxon>
        <taxon>Pseudomonadota</taxon>
        <taxon>Betaproteobacteria</taxon>
        <taxon>Burkholderiales</taxon>
        <taxon>Oxalobacteraceae</taxon>
        <taxon>Glaciimonas</taxon>
    </lineage>
</organism>
<dbReference type="RefSeq" id="WP_168052105.1">
    <property type="nucleotide sequence ID" value="NZ_JAAOZT010000002.1"/>
</dbReference>
<evidence type="ECO:0000313" key="2">
    <source>
        <dbReference type="Proteomes" id="UP000571084"/>
    </source>
</evidence>
<dbReference type="EMBL" id="JACHHQ010000001">
    <property type="protein sequence ID" value="MBB5198237.1"/>
    <property type="molecule type" value="Genomic_DNA"/>
</dbReference>
<comment type="caution">
    <text evidence="1">The sequence shown here is derived from an EMBL/GenBank/DDBJ whole genome shotgun (WGS) entry which is preliminary data.</text>
</comment>
<proteinExistence type="predicted"/>
<dbReference type="AlphaFoldDB" id="A0A840RJ73"/>
<evidence type="ECO:0008006" key="3">
    <source>
        <dbReference type="Google" id="ProtNLM"/>
    </source>
</evidence>
<accession>A0A840RJ73</accession>
<name>A0A840RJ73_9BURK</name>
<sequence length="174" mass="18894">MKTKPMPLTKASMVDAQENPYAVWNDVAAQTSEMMTASAQVISHRTTRMALAGPMPNQRDKDEFSLMGQEKIDALTESTYAITMRLMGLQQQVAKLALQELLNGTKGLLALAAGTFLKPISSGRNQMIYRQITRSAKALSQINASLADVAQTGLHPLHSRATANAKRLGKLKPA</sequence>
<gene>
    <name evidence="1" type="ORF">HNR39_000047</name>
</gene>
<dbReference type="Proteomes" id="UP000571084">
    <property type="component" value="Unassembled WGS sequence"/>
</dbReference>
<dbReference type="NCBIfam" id="NF045536">
    <property type="entry name" value="phasin_PhaP6"/>
    <property type="match status" value="1"/>
</dbReference>
<reference evidence="1 2" key="1">
    <citation type="submission" date="2020-08" db="EMBL/GenBank/DDBJ databases">
        <title>Genomic Encyclopedia of Type Strains, Phase IV (KMG-IV): sequencing the most valuable type-strain genomes for metagenomic binning, comparative biology and taxonomic classification.</title>
        <authorList>
            <person name="Goeker M."/>
        </authorList>
    </citation>
    <scope>NUCLEOTIDE SEQUENCE [LARGE SCALE GENOMIC DNA]</scope>
    <source>
        <strain evidence="1 2">DSM 23240</strain>
    </source>
</reference>
<keyword evidence="2" id="KW-1185">Reference proteome</keyword>
<evidence type="ECO:0000313" key="1">
    <source>
        <dbReference type="EMBL" id="MBB5198237.1"/>
    </source>
</evidence>